<dbReference type="InterPro" id="IPR029057">
    <property type="entry name" value="PRTase-like"/>
</dbReference>
<keyword evidence="11 16" id="KW-0660">Purine salvage</keyword>
<keyword evidence="7 16" id="KW-0963">Cytoplasm</keyword>
<dbReference type="PANTHER" id="PTHR43340">
    <property type="entry name" value="HYPOXANTHINE-GUANINE PHOSPHORIBOSYLTRANSFERASE"/>
    <property type="match status" value="1"/>
</dbReference>
<dbReference type="Pfam" id="PF00156">
    <property type="entry name" value="Pribosyltran"/>
    <property type="match status" value="1"/>
</dbReference>
<keyword evidence="19" id="KW-1185">Reference proteome</keyword>
<protein>
    <recommendedName>
        <fullName evidence="16">Hypoxanthine phosphoribosyltransferase</fullName>
        <ecNumber evidence="16">2.4.2.8</ecNumber>
    </recommendedName>
</protein>
<reference evidence="18 19" key="1">
    <citation type="submission" date="2020-08" db="EMBL/GenBank/DDBJ databases">
        <title>Genome public.</title>
        <authorList>
            <person name="Liu C."/>
            <person name="Sun Q."/>
        </authorList>
    </citation>
    <scope>NUCLEOTIDE SEQUENCE [LARGE SCALE GENOMIC DNA]</scope>
    <source>
        <strain evidence="18 19">BX4</strain>
    </source>
</reference>
<comment type="catalytic activity">
    <reaction evidence="15">
        <text>IMP + diphosphate = hypoxanthine + 5-phospho-alpha-D-ribose 1-diphosphate</text>
        <dbReference type="Rhea" id="RHEA:17973"/>
        <dbReference type="ChEBI" id="CHEBI:17368"/>
        <dbReference type="ChEBI" id="CHEBI:33019"/>
        <dbReference type="ChEBI" id="CHEBI:58017"/>
        <dbReference type="ChEBI" id="CHEBI:58053"/>
        <dbReference type="EC" id="2.4.2.8"/>
    </reaction>
    <physiologicalReaction direction="right-to-left" evidence="15">
        <dbReference type="Rhea" id="RHEA:17975"/>
    </physiologicalReaction>
</comment>
<accession>A0ABR7EZM2</accession>
<evidence type="ECO:0000256" key="9">
    <source>
        <dbReference type="ARBA" id="ARBA00022679"/>
    </source>
</evidence>
<evidence type="ECO:0000256" key="5">
    <source>
        <dbReference type="ARBA" id="ARBA00004676"/>
    </source>
</evidence>
<evidence type="ECO:0000259" key="17">
    <source>
        <dbReference type="Pfam" id="PF00156"/>
    </source>
</evidence>
<sequence>MRHKIAEYISEEKLDKRIRELAAQISKDYAKKEIRLICILKGSVFYTCELAKRITVPVTLDFMSVSSYGSGTESSGTITIKKDLDESIEGLDVIVVEDIIDSGNTLSRLIPMLKERKPASLKVTTLLDKPDRREVDDVNVDYVGFEIEDKFVVGYGLDYDQSYRDLPYIGIVEL</sequence>
<keyword evidence="12 16" id="KW-0547">Nucleotide-binding</keyword>
<proteinExistence type="inferred from homology"/>
<name>A0ABR7EZM2_9FIRM</name>
<dbReference type="EC" id="2.4.2.8" evidence="16"/>
<evidence type="ECO:0000256" key="7">
    <source>
        <dbReference type="ARBA" id="ARBA00022490"/>
    </source>
</evidence>
<comment type="similarity">
    <text evidence="6 16">Belongs to the purine/pyrimidine phosphoribosyltransferase family.</text>
</comment>
<keyword evidence="8 16" id="KW-0328">Glycosyltransferase</keyword>
<evidence type="ECO:0000256" key="11">
    <source>
        <dbReference type="ARBA" id="ARBA00022726"/>
    </source>
</evidence>
<keyword evidence="9 16" id="KW-0808">Transferase</keyword>
<evidence type="ECO:0000256" key="10">
    <source>
        <dbReference type="ARBA" id="ARBA00022723"/>
    </source>
</evidence>
<dbReference type="Proteomes" id="UP000597877">
    <property type="component" value="Unassembled WGS sequence"/>
</dbReference>
<evidence type="ECO:0000313" key="18">
    <source>
        <dbReference type="EMBL" id="MBC5666783.1"/>
    </source>
</evidence>
<dbReference type="InterPro" id="IPR050408">
    <property type="entry name" value="HGPRT"/>
</dbReference>
<dbReference type="EMBL" id="JACOOZ010000001">
    <property type="protein sequence ID" value="MBC5666783.1"/>
    <property type="molecule type" value="Genomic_DNA"/>
</dbReference>
<evidence type="ECO:0000256" key="1">
    <source>
        <dbReference type="ARBA" id="ARBA00001946"/>
    </source>
</evidence>
<dbReference type="GO" id="GO:0016757">
    <property type="term" value="F:glycosyltransferase activity"/>
    <property type="evidence" value="ECO:0007669"/>
    <property type="project" value="UniProtKB-KW"/>
</dbReference>
<gene>
    <name evidence="18" type="primary">hpt</name>
    <name evidence="18" type="ORF">H8S00_02085</name>
</gene>
<dbReference type="CDD" id="cd06223">
    <property type="entry name" value="PRTases_typeI"/>
    <property type="match status" value="1"/>
</dbReference>
<comment type="caution">
    <text evidence="18">The sequence shown here is derived from an EMBL/GenBank/DDBJ whole genome shotgun (WGS) entry which is preliminary data.</text>
</comment>
<dbReference type="InterPro" id="IPR000836">
    <property type="entry name" value="PRTase_dom"/>
</dbReference>
<comment type="function">
    <text evidence="2">Purine salvage pathway enzyme that catalyzes the transfer of the ribosyl-5-phosphate group from 5-phospho-alpha-D-ribose 1-diphosphate (PRPP) to the N9 position of the 6-oxopurines hypoxanthine and guanine to form the corresponding ribonucleotides IMP (inosine 5'-monophosphate) and GMP (guanosine 5'-monophosphate), with the release of PPi.</text>
</comment>
<evidence type="ECO:0000313" key="19">
    <source>
        <dbReference type="Proteomes" id="UP000597877"/>
    </source>
</evidence>
<keyword evidence="13 16" id="KW-0460">Magnesium</keyword>
<comment type="catalytic activity">
    <reaction evidence="14">
        <text>GMP + diphosphate = guanine + 5-phospho-alpha-D-ribose 1-diphosphate</text>
        <dbReference type="Rhea" id="RHEA:25424"/>
        <dbReference type="ChEBI" id="CHEBI:16235"/>
        <dbReference type="ChEBI" id="CHEBI:33019"/>
        <dbReference type="ChEBI" id="CHEBI:58017"/>
        <dbReference type="ChEBI" id="CHEBI:58115"/>
        <dbReference type="EC" id="2.4.2.8"/>
    </reaction>
    <physiologicalReaction direction="right-to-left" evidence="14">
        <dbReference type="Rhea" id="RHEA:25426"/>
    </physiologicalReaction>
</comment>
<evidence type="ECO:0000256" key="3">
    <source>
        <dbReference type="ARBA" id="ARBA00004496"/>
    </source>
</evidence>
<feature type="domain" description="Phosphoribosyltransferase" evidence="17">
    <location>
        <begin position="13"/>
        <end position="159"/>
    </location>
</feature>
<evidence type="ECO:0000256" key="6">
    <source>
        <dbReference type="ARBA" id="ARBA00008391"/>
    </source>
</evidence>
<keyword evidence="10 16" id="KW-0479">Metal-binding</keyword>
<comment type="pathway">
    <text evidence="4 16">Purine metabolism; IMP biosynthesis via salvage pathway; IMP from hypoxanthine: step 1/1.</text>
</comment>
<dbReference type="InterPro" id="IPR005904">
    <property type="entry name" value="Hxn_phspho_trans"/>
</dbReference>
<dbReference type="PANTHER" id="PTHR43340:SF1">
    <property type="entry name" value="HYPOXANTHINE PHOSPHORIBOSYLTRANSFERASE"/>
    <property type="match status" value="1"/>
</dbReference>
<organism evidence="18 19">
    <name type="scientific">Eubacterium segne</name>
    <dbReference type="NCBI Taxonomy" id="2763045"/>
    <lineage>
        <taxon>Bacteria</taxon>
        <taxon>Bacillati</taxon>
        <taxon>Bacillota</taxon>
        <taxon>Clostridia</taxon>
        <taxon>Eubacteriales</taxon>
        <taxon>Eubacteriaceae</taxon>
        <taxon>Eubacterium</taxon>
    </lineage>
</organism>
<comment type="cofactor">
    <cofactor evidence="1 16">
        <name>Mg(2+)</name>
        <dbReference type="ChEBI" id="CHEBI:18420"/>
    </cofactor>
</comment>
<dbReference type="SUPFAM" id="SSF53271">
    <property type="entry name" value="PRTase-like"/>
    <property type="match status" value="1"/>
</dbReference>
<evidence type="ECO:0000256" key="2">
    <source>
        <dbReference type="ARBA" id="ARBA00002049"/>
    </source>
</evidence>
<evidence type="ECO:0000256" key="16">
    <source>
        <dbReference type="RuleBase" id="RU364099"/>
    </source>
</evidence>
<comment type="pathway">
    <text evidence="5">Purine metabolism; GMP biosynthesis via salvage pathway; GMP from guanine: step 1/1.</text>
</comment>
<dbReference type="NCBIfam" id="TIGR01203">
    <property type="entry name" value="HGPRTase"/>
    <property type="match status" value="1"/>
</dbReference>
<comment type="subcellular location">
    <subcellularLocation>
        <location evidence="3 16">Cytoplasm</location>
    </subcellularLocation>
</comment>
<dbReference type="RefSeq" id="WP_021952161.1">
    <property type="nucleotide sequence ID" value="NZ_JACOOZ010000001.1"/>
</dbReference>
<evidence type="ECO:0000256" key="15">
    <source>
        <dbReference type="ARBA" id="ARBA00049402"/>
    </source>
</evidence>
<evidence type="ECO:0000256" key="14">
    <source>
        <dbReference type="ARBA" id="ARBA00048811"/>
    </source>
</evidence>
<evidence type="ECO:0000256" key="13">
    <source>
        <dbReference type="ARBA" id="ARBA00022842"/>
    </source>
</evidence>
<evidence type="ECO:0000256" key="12">
    <source>
        <dbReference type="ARBA" id="ARBA00022741"/>
    </source>
</evidence>
<evidence type="ECO:0000256" key="4">
    <source>
        <dbReference type="ARBA" id="ARBA00004669"/>
    </source>
</evidence>
<dbReference type="Gene3D" id="3.40.50.2020">
    <property type="match status" value="1"/>
</dbReference>
<evidence type="ECO:0000256" key="8">
    <source>
        <dbReference type="ARBA" id="ARBA00022676"/>
    </source>
</evidence>